<dbReference type="InterPro" id="IPR036388">
    <property type="entry name" value="WH-like_DNA-bd_sf"/>
</dbReference>
<accession>A0ABW4FDN0</accession>
<comment type="caution">
    <text evidence="4">The sequence shown here is derived from an EMBL/GenBank/DDBJ whole genome shotgun (WGS) entry which is preliminary data.</text>
</comment>
<evidence type="ECO:0000256" key="2">
    <source>
        <dbReference type="ARBA" id="ARBA00022840"/>
    </source>
</evidence>
<dbReference type="InterPro" id="IPR000792">
    <property type="entry name" value="Tscrpt_reg_LuxR_C"/>
</dbReference>
<keyword evidence="1" id="KW-0547">Nucleotide-binding</keyword>
<gene>
    <name evidence="4" type="ORF">ACFSJD_44200</name>
</gene>
<name>A0ABW4FDN0_9PSEU</name>
<dbReference type="Gene3D" id="1.10.10.10">
    <property type="entry name" value="Winged helix-like DNA-binding domain superfamily/Winged helix DNA-binding domain"/>
    <property type="match status" value="1"/>
</dbReference>
<dbReference type="Pfam" id="PF13191">
    <property type="entry name" value="AAA_16"/>
    <property type="match status" value="1"/>
</dbReference>
<dbReference type="SUPFAM" id="SSF46894">
    <property type="entry name" value="C-terminal effector domain of the bipartite response regulators"/>
    <property type="match status" value="1"/>
</dbReference>
<proteinExistence type="predicted"/>
<evidence type="ECO:0000256" key="1">
    <source>
        <dbReference type="ARBA" id="ARBA00022741"/>
    </source>
</evidence>
<organism evidence="4 5">
    <name type="scientific">Pseudonocardia yunnanensis</name>
    <dbReference type="NCBI Taxonomy" id="58107"/>
    <lineage>
        <taxon>Bacteria</taxon>
        <taxon>Bacillati</taxon>
        <taxon>Actinomycetota</taxon>
        <taxon>Actinomycetes</taxon>
        <taxon>Pseudonocardiales</taxon>
        <taxon>Pseudonocardiaceae</taxon>
        <taxon>Pseudonocardia</taxon>
    </lineage>
</organism>
<dbReference type="Gene3D" id="3.40.50.300">
    <property type="entry name" value="P-loop containing nucleotide triphosphate hydrolases"/>
    <property type="match status" value="1"/>
</dbReference>
<dbReference type="RefSeq" id="WP_344730681.1">
    <property type="nucleotide sequence ID" value="NZ_BAAAUS010000070.1"/>
</dbReference>
<evidence type="ECO:0000313" key="5">
    <source>
        <dbReference type="Proteomes" id="UP001597114"/>
    </source>
</evidence>
<sequence>MSGWRVLPGRDRESELLAQPLEAVLGGESRALVVHGEPGVGKTALLDHALAHTPGARIARAAGIQSEMELAYSGLHQLCVPLLEHADRLPTHHHDALTTALGLHDGPTPDRFLVGLAVLGLLAEAARGQPLICLIDDAQWLDRASAQTLAFTARRLGAESVAMLFVTRRTSDIPELDGLPDLLLTGLSDHDARALLATALPWPVDERVRDRIIAEARGNPLALLQLHRGLTPAELTGGFGPAPATALPTRIETSFQRQLTPLPSPTRQLLLLAAAEPLGDPTLLWKAAHYLGISPEAAAPAAAVELLTIDNQVRFHHPLERSAIYTAASPDERRHAHHALAYATDPHADPDRHAWHAAQATTHPDTTIADALEHSAARAQARGGLAAAAAFLERAAHLTPDAGHRTQRALAAAHAKHRAGIPTAAQALISLAEAGPLTTHQQADINLLRAQIAFTTRRGNDAPRLLLEAAQKFETINPRKARETYLEALSAAMFAGLLADSGCIREIAEAARTAPPAAEPACAADLLLDALAVLFTDGYAAAVPLLRRVLGAFRSEDIPTEEALRWFWLASRVPSLLWDFDTLDVINARFVTLARDAGALAELPIALCARILVLTARGDLEAAEQMVGELETVTEATTSPVVPYGALLLAAWRGNESKVDTLIHTTTTGSFRRGEGIGLFFVGWAQALLYNSLGRYTDALAAAEQAAKQQEMTGLPTWLVQVELIEATARSGMPGRAAFALKQLTDVTRASSTEWGLGIAARSRALLTDGPAAERIYRTAIHRLCRAGLRGELARAHLVYGEWLRRRRQRVAARQQLRTAYDMFTDLGMEAFAGRAGRELRATGATTRKRANGTPNLLTPQEGQIARLAREGLSNAEIGARLFISPRTVEWHLRRIFKKLHISSRKQLDG</sequence>
<dbReference type="SUPFAM" id="SSF52540">
    <property type="entry name" value="P-loop containing nucleoside triphosphate hydrolases"/>
    <property type="match status" value="1"/>
</dbReference>
<keyword evidence="5" id="KW-1185">Reference proteome</keyword>
<dbReference type="PROSITE" id="PS00622">
    <property type="entry name" value="HTH_LUXR_1"/>
    <property type="match status" value="1"/>
</dbReference>
<dbReference type="EMBL" id="JBHUCO010000086">
    <property type="protein sequence ID" value="MFD1524549.1"/>
    <property type="molecule type" value="Genomic_DNA"/>
</dbReference>
<dbReference type="SMART" id="SM00421">
    <property type="entry name" value="HTH_LUXR"/>
    <property type="match status" value="1"/>
</dbReference>
<protein>
    <submittedName>
        <fullName evidence="4">AAA family ATPase</fullName>
    </submittedName>
</protein>
<reference evidence="5" key="1">
    <citation type="journal article" date="2019" name="Int. J. Syst. Evol. Microbiol.">
        <title>The Global Catalogue of Microorganisms (GCM) 10K type strain sequencing project: providing services to taxonomists for standard genome sequencing and annotation.</title>
        <authorList>
            <consortium name="The Broad Institute Genomics Platform"/>
            <consortium name="The Broad Institute Genome Sequencing Center for Infectious Disease"/>
            <person name="Wu L."/>
            <person name="Ma J."/>
        </authorList>
    </citation>
    <scope>NUCLEOTIDE SEQUENCE [LARGE SCALE GENOMIC DNA]</scope>
    <source>
        <strain evidence="5">CCM 7043</strain>
    </source>
</reference>
<keyword evidence="2" id="KW-0067">ATP-binding</keyword>
<dbReference type="Pfam" id="PF00196">
    <property type="entry name" value="GerE"/>
    <property type="match status" value="1"/>
</dbReference>
<dbReference type="Proteomes" id="UP001597114">
    <property type="component" value="Unassembled WGS sequence"/>
</dbReference>
<dbReference type="PROSITE" id="PS50043">
    <property type="entry name" value="HTH_LUXR_2"/>
    <property type="match status" value="1"/>
</dbReference>
<dbReference type="InterPro" id="IPR016032">
    <property type="entry name" value="Sig_transdc_resp-reg_C-effctor"/>
</dbReference>
<evidence type="ECO:0000259" key="3">
    <source>
        <dbReference type="PROSITE" id="PS50043"/>
    </source>
</evidence>
<evidence type="ECO:0000313" key="4">
    <source>
        <dbReference type="EMBL" id="MFD1524549.1"/>
    </source>
</evidence>
<feature type="domain" description="HTH luxR-type" evidence="3">
    <location>
        <begin position="851"/>
        <end position="910"/>
    </location>
</feature>
<dbReference type="PANTHER" id="PTHR16305:SF35">
    <property type="entry name" value="TRANSCRIPTIONAL ACTIVATOR DOMAIN"/>
    <property type="match status" value="1"/>
</dbReference>
<dbReference type="PANTHER" id="PTHR16305">
    <property type="entry name" value="TESTICULAR SOLUBLE ADENYLYL CYCLASE"/>
    <property type="match status" value="1"/>
</dbReference>
<dbReference type="InterPro" id="IPR041664">
    <property type="entry name" value="AAA_16"/>
</dbReference>
<dbReference type="CDD" id="cd06170">
    <property type="entry name" value="LuxR_C_like"/>
    <property type="match status" value="1"/>
</dbReference>
<dbReference type="PRINTS" id="PR00038">
    <property type="entry name" value="HTHLUXR"/>
</dbReference>
<dbReference type="InterPro" id="IPR027417">
    <property type="entry name" value="P-loop_NTPase"/>
</dbReference>